<gene>
    <name evidence="2" type="ORF">SAMN04490356_4299</name>
</gene>
<protein>
    <submittedName>
        <fullName evidence="2">Uncharacterized protein</fullName>
    </submittedName>
</protein>
<reference evidence="3" key="1">
    <citation type="submission" date="2016-10" db="EMBL/GenBank/DDBJ databases">
        <authorList>
            <person name="Varghese N."/>
            <person name="Submissions S."/>
        </authorList>
    </citation>
    <scope>NUCLEOTIDE SEQUENCE [LARGE SCALE GENOMIC DNA]</scope>
    <source>
        <strain evidence="3">DSM 40318</strain>
    </source>
</reference>
<accession>A0A1H4SU06</accession>
<dbReference type="AlphaFoldDB" id="A0A1H4SU06"/>
<feature type="region of interest" description="Disordered" evidence="1">
    <location>
        <begin position="26"/>
        <end position="63"/>
    </location>
</feature>
<name>A0A1H4SU06_STRMJ</name>
<dbReference type="Proteomes" id="UP000198609">
    <property type="component" value="Unassembled WGS sequence"/>
</dbReference>
<sequence>MLDSIARVLEWVRAVLALRPPGRHRAVPNLPGSYPAPSRPVAGAVDSPSVTHRPVPPRPYTDSPTLELHTIPLLPLDSELPALVRPYSVADERRRRQRSKSVPRVELLCAPHGMVVIR</sequence>
<evidence type="ECO:0000313" key="3">
    <source>
        <dbReference type="Proteomes" id="UP000198609"/>
    </source>
</evidence>
<dbReference type="EMBL" id="FNST01000002">
    <property type="protein sequence ID" value="SEC47643.1"/>
    <property type="molecule type" value="Genomic_DNA"/>
</dbReference>
<organism evidence="2 3">
    <name type="scientific">Streptomyces melanosporofaciens</name>
    <dbReference type="NCBI Taxonomy" id="67327"/>
    <lineage>
        <taxon>Bacteria</taxon>
        <taxon>Bacillati</taxon>
        <taxon>Actinomycetota</taxon>
        <taxon>Actinomycetes</taxon>
        <taxon>Kitasatosporales</taxon>
        <taxon>Streptomycetaceae</taxon>
        <taxon>Streptomyces</taxon>
        <taxon>Streptomyces violaceusniger group</taxon>
    </lineage>
</organism>
<keyword evidence="3" id="KW-1185">Reference proteome</keyword>
<evidence type="ECO:0000256" key="1">
    <source>
        <dbReference type="SAM" id="MobiDB-lite"/>
    </source>
</evidence>
<evidence type="ECO:0000313" key="2">
    <source>
        <dbReference type="EMBL" id="SEC47643.1"/>
    </source>
</evidence>
<proteinExistence type="predicted"/>